<gene>
    <name evidence="2" type="ORF">H206_01159</name>
</gene>
<keyword evidence="3" id="KW-1185">Reference proteome</keyword>
<dbReference type="SUPFAM" id="SSF143422">
    <property type="entry name" value="Transposase IS200-like"/>
    <property type="match status" value="1"/>
</dbReference>
<reference evidence="2 3" key="1">
    <citation type="submission" date="2017-01" db="EMBL/GenBank/DDBJ databases">
        <title>The cable genome- insights into the physiology and evolution of filamentous bacteria capable of sulfide oxidation via long distance electron transfer.</title>
        <authorList>
            <person name="Schreiber L."/>
            <person name="Bjerg J.T."/>
            <person name="Boggild A."/>
            <person name="Van De Vossenberg J."/>
            <person name="Meysman F."/>
            <person name="Nielsen L.P."/>
            <person name="Schramm A."/>
            <person name="Kjeldsen K.U."/>
        </authorList>
    </citation>
    <scope>NUCLEOTIDE SEQUENCE [LARGE SCALE GENOMIC DNA]</scope>
    <source>
        <strain evidence="2">MCF</strain>
    </source>
</reference>
<evidence type="ECO:0000259" key="1">
    <source>
        <dbReference type="SMART" id="SM01321"/>
    </source>
</evidence>
<dbReference type="GO" id="GO:0043565">
    <property type="term" value="F:sequence-specific DNA binding"/>
    <property type="evidence" value="ECO:0007669"/>
    <property type="project" value="TreeGrafter"/>
</dbReference>
<dbReference type="GO" id="GO:0004803">
    <property type="term" value="F:transposase activity"/>
    <property type="evidence" value="ECO:0007669"/>
    <property type="project" value="InterPro"/>
</dbReference>
<dbReference type="InterPro" id="IPR002686">
    <property type="entry name" value="Transposase_17"/>
</dbReference>
<dbReference type="GO" id="GO:0006313">
    <property type="term" value="P:DNA transposition"/>
    <property type="evidence" value="ECO:0007669"/>
    <property type="project" value="InterPro"/>
</dbReference>
<dbReference type="Proteomes" id="UP000287853">
    <property type="component" value="Unassembled WGS sequence"/>
</dbReference>
<feature type="domain" description="Transposase IS200-like" evidence="1">
    <location>
        <begin position="9"/>
        <end position="137"/>
    </location>
</feature>
<proteinExistence type="predicted"/>
<protein>
    <submittedName>
        <fullName evidence="2">Putative transposase</fullName>
    </submittedName>
</protein>
<dbReference type="InterPro" id="IPR036515">
    <property type="entry name" value="Transposase_17_sf"/>
</dbReference>
<dbReference type="Pfam" id="PF01797">
    <property type="entry name" value="Y1_Tnp"/>
    <property type="match status" value="1"/>
</dbReference>
<dbReference type="Gene3D" id="3.30.70.1290">
    <property type="entry name" value="Transposase IS200-like"/>
    <property type="match status" value="1"/>
</dbReference>
<dbReference type="AlphaFoldDB" id="A0A3S3SKW0"/>
<accession>A0A3S3SKW0</accession>
<dbReference type="PANTHER" id="PTHR36966:SF1">
    <property type="entry name" value="REP-ASSOCIATED TYROSINE TRANSPOSASE"/>
    <property type="match status" value="1"/>
</dbReference>
<evidence type="ECO:0000313" key="3">
    <source>
        <dbReference type="Proteomes" id="UP000287853"/>
    </source>
</evidence>
<evidence type="ECO:0000313" key="2">
    <source>
        <dbReference type="EMBL" id="RWX44954.1"/>
    </source>
</evidence>
<dbReference type="EMBL" id="MTKO01000085">
    <property type="protein sequence ID" value="RWX44954.1"/>
    <property type="molecule type" value="Genomic_DNA"/>
</dbReference>
<dbReference type="InterPro" id="IPR052715">
    <property type="entry name" value="RAYT_transposase"/>
</dbReference>
<sequence length="182" mass="21927">MSNYRRAFLPGGTFFFTVVTFRRRHLFDKPECRKILRQEIERTRKKHPFCIDAWVLLPEHMHCIWTLPQEDADFSKRWSLIKSRFSKQTKTTLHKPEWMNASKQKHRESTVWQRRFWEHLIRDEEDYQAHMDYIHYNPVKHGLVGRVKDWPYSTFHRYVAAGLYPVNWGGGAVAALDHDIGE</sequence>
<organism evidence="2 3">
    <name type="scientific">Candidatus Electrothrix aarhusensis</name>
    <dbReference type="NCBI Taxonomy" id="1859131"/>
    <lineage>
        <taxon>Bacteria</taxon>
        <taxon>Pseudomonadati</taxon>
        <taxon>Thermodesulfobacteriota</taxon>
        <taxon>Desulfobulbia</taxon>
        <taxon>Desulfobulbales</taxon>
        <taxon>Desulfobulbaceae</taxon>
        <taxon>Candidatus Electrothrix</taxon>
    </lineage>
</organism>
<dbReference type="PANTHER" id="PTHR36966">
    <property type="entry name" value="REP-ASSOCIATED TYROSINE TRANSPOSASE"/>
    <property type="match status" value="1"/>
</dbReference>
<name>A0A3S3SKW0_9BACT</name>
<dbReference type="SMART" id="SM01321">
    <property type="entry name" value="Y1_Tnp"/>
    <property type="match status" value="1"/>
</dbReference>
<comment type="caution">
    <text evidence="2">The sequence shown here is derived from an EMBL/GenBank/DDBJ whole genome shotgun (WGS) entry which is preliminary data.</text>
</comment>
<dbReference type="NCBIfam" id="NF047646">
    <property type="entry name" value="REP_Tyr_transpos"/>
    <property type="match status" value="1"/>
</dbReference>